<name>A0A0F9CEL7_9ZZZZ</name>
<dbReference type="EMBL" id="LAZR01044647">
    <property type="protein sequence ID" value="KKL04141.1"/>
    <property type="molecule type" value="Genomic_DNA"/>
</dbReference>
<gene>
    <name evidence="1" type="ORF">LCGC14_2619000</name>
</gene>
<comment type="caution">
    <text evidence="1">The sequence shown here is derived from an EMBL/GenBank/DDBJ whole genome shotgun (WGS) entry which is preliminary data.</text>
</comment>
<proteinExistence type="predicted"/>
<sequence>MTPTGSAGMTDSQAEFREMERFIPLSQMNSQVPRCIGCRYRTPKQFGGEGIQCLQKRGECPDKFTRWVKYETDEELLEALRL</sequence>
<organism evidence="1">
    <name type="scientific">marine sediment metagenome</name>
    <dbReference type="NCBI Taxonomy" id="412755"/>
    <lineage>
        <taxon>unclassified sequences</taxon>
        <taxon>metagenomes</taxon>
        <taxon>ecological metagenomes</taxon>
    </lineage>
</organism>
<reference evidence="1" key="1">
    <citation type="journal article" date="2015" name="Nature">
        <title>Complex archaea that bridge the gap between prokaryotes and eukaryotes.</title>
        <authorList>
            <person name="Spang A."/>
            <person name="Saw J.H."/>
            <person name="Jorgensen S.L."/>
            <person name="Zaremba-Niedzwiedzka K."/>
            <person name="Martijn J."/>
            <person name="Lind A.E."/>
            <person name="van Eijk R."/>
            <person name="Schleper C."/>
            <person name="Guy L."/>
            <person name="Ettema T.J."/>
        </authorList>
    </citation>
    <scope>NUCLEOTIDE SEQUENCE</scope>
</reference>
<evidence type="ECO:0000313" key="1">
    <source>
        <dbReference type="EMBL" id="KKL04141.1"/>
    </source>
</evidence>
<dbReference type="AlphaFoldDB" id="A0A0F9CEL7"/>
<accession>A0A0F9CEL7</accession>
<protein>
    <submittedName>
        <fullName evidence="1">Uncharacterized protein</fullName>
    </submittedName>
</protein>